<feature type="non-terminal residue" evidence="8">
    <location>
        <position position="1"/>
    </location>
</feature>
<evidence type="ECO:0000256" key="2">
    <source>
        <dbReference type="ARBA" id="ARBA00022723"/>
    </source>
</evidence>
<dbReference type="Gene3D" id="2.10.110.10">
    <property type="entry name" value="Cysteine Rich Protein"/>
    <property type="match status" value="3"/>
</dbReference>
<protein>
    <recommendedName>
        <fullName evidence="7">LIM zinc-binding domain-containing protein</fullName>
    </recommendedName>
</protein>
<dbReference type="SMART" id="SM00132">
    <property type="entry name" value="LIM"/>
    <property type="match status" value="3"/>
</dbReference>
<proteinExistence type="predicted"/>
<keyword evidence="5" id="KW-0539">Nucleus</keyword>
<dbReference type="PANTHER" id="PTHR24215:SF35">
    <property type="entry name" value="MUSCLE LIM PROTEIN MLP84B"/>
    <property type="match status" value="1"/>
</dbReference>
<dbReference type="PROSITE" id="PS50023">
    <property type="entry name" value="LIM_DOMAIN_2"/>
    <property type="match status" value="2"/>
</dbReference>
<evidence type="ECO:0000256" key="5">
    <source>
        <dbReference type="ARBA" id="ARBA00023242"/>
    </source>
</evidence>
<sequence length="362" mass="39075">QNHSRAPSDKFRVSVDESSKCPVCATVVYKAEQLVALDAAWHPACFTCGGTGDRGCKRRLALGHFKVNNKTPYCDVCCDKVVKENLKNFAPIVSDEVTFNLTSASATAAEQQNERYSVEQDYSSNLADDKQARRKSARFRVAPVIDDSMKCPVCSKAVYKTEAVVTLNASWHPLCFSCGGTGDLGCRKKLEISTYIGEGGNPYCKTCKDKLAKEAYAKSASTATVVFTEAQSNFSGFGVYDKPTGASNAVPFQSNSDSNPYAQSAGDNGFVSYELSDDVLRKPKPSVADKFRNLGSDGSKKCPICAKSVFRAEEMVALNNSYHPACFTCGAGKSDLGCNRRWEWASSKATTAVITAPSATTK</sequence>
<keyword evidence="2 6" id="KW-0479">Metal-binding</keyword>
<evidence type="ECO:0000256" key="1">
    <source>
        <dbReference type="ARBA" id="ARBA00004123"/>
    </source>
</evidence>
<organism evidence="8 9">
    <name type="scientific">Sphagnum jensenii</name>
    <dbReference type="NCBI Taxonomy" id="128206"/>
    <lineage>
        <taxon>Eukaryota</taxon>
        <taxon>Viridiplantae</taxon>
        <taxon>Streptophyta</taxon>
        <taxon>Embryophyta</taxon>
        <taxon>Bryophyta</taxon>
        <taxon>Sphagnophytina</taxon>
        <taxon>Sphagnopsida</taxon>
        <taxon>Sphagnales</taxon>
        <taxon>Sphagnaceae</taxon>
        <taxon>Sphagnum</taxon>
    </lineage>
</organism>
<keyword evidence="6" id="KW-0440">LIM domain</keyword>
<dbReference type="SUPFAM" id="SSF57716">
    <property type="entry name" value="Glucocorticoid receptor-like (DNA-binding domain)"/>
    <property type="match status" value="3"/>
</dbReference>
<feature type="domain" description="LIM zinc-binding" evidence="7">
    <location>
        <begin position="19"/>
        <end position="84"/>
    </location>
</feature>
<comment type="caution">
    <text evidence="8">The sequence shown here is derived from an EMBL/GenBank/DDBJ whole genome shotgun (WGS) entry which is preliminary data.</text>
</comment>
<dbReference type="Proteomes" id="UP001497444">
    <property type="component" value="Unassembled WGS sequence"/>
</dbReference>
<evidence type="ECO:0000256" key="3">
    <source>
        <dbReference type="ARBA" id="ARBA00022737"/>
    </source>
</evidence>
<evidence type="ECO:0000256" key="4">
    <source>
        <dbReference type="ARBA" id="ARBA00022833"/>
    </source>
</evidence>
<dbReference type="EMBL" id="CAXAQS010000978">
    <property type="protein sequence ID" value="CAK9254076.1"/>
    <property type="molecule type" value="Genomic_DNA"/>
</dbReference>
<reference evidence="8" key="1">
    <citation type="submission" date="2024-02" db="EMBL/GenBank/DDBJ databases">
        <authorList>
            <consortium name="ELIXIR-Norway"/>
            <consortium name="Elixir Norway"/>
        </authorList>
    </citation>
    <scope>NUCLEOTIDE SEQUENCE</scope>
</reference>
<dbReference type="InterPro" id="IPR001781">
    <property type="entry name" value="Znf_LIM"/>
</dbReference>
<feature type="domain" description="LIM zinc-binding" evidence="7">
    <location>
        <begin position="149"/>
        <end position="214"/>
    </location>
</feature>
<accession>A0ABP0VI32</accession>
<evidence type="ECO:0000259" key="7">
    <source>
        <dbReference type="PROSITE" id="PS50023"/>
    </source>
</evidence>
<dbReference type="Pfam" id="PF00412">
    <property type="entry name" value="LIM"/>
    <property type="match status" value="3"/>
</dbReference>
<name>A0ABP0VI32_9BRYO</name>
<evidence type="ECO:0000313" key="9">
    <source>
        <dbReference type="Proteomes" id="UP001497444"/>
    </source>
</evidence>
<evidence type="ECO:0000256" key="6">
    <source>
        <dbReference type="PROSITE-ProRule" id="PRU00125"/>
    </source>
</evidence>
<keyword evidence="9" id="KW-1185">Reference proteome</keyword>
<evidence type="ECO:0000313" key="8">
    <source>
        <dbReference type="EMBL" id="CAK9254076.1"/>
    </source>
</evidence>
<dbReference type="PANTHER" id="PTHR24215">
    <property type="entry name" value="RHO-GTPASE-ACTIVATING PROTEIN LRG1"/>
    <property type="match status" value="1"/>
</dbReference>
<keyword evidence="4 6" id="KW-0862">Zinc</keyword>
<gene>
    <name evidence="8" type="ORF">CSSPJE1EN1_LOCUS29454</name>
</gene>
<keyword evidence="3" id="KW-0677">Repeat</keyword>
<comment type="subcellular location">
    <subcellularLocation>
        <location evidence="1">Nucleus</location>
    </subcellularLocation>
</comment>